<dbReference type="OrthoDB" id="128308at2759"/>
<dbReference type="PANTHER" id="PTHR41391">
    <property type="entry name" value="RESTRICTION OF TELOMERE CAPPING PROTEIN 4"/>
    <property type="match status" value="1"/>
</dbReference>
<keyword evidence="7" id="KW-0539">Nucleus</keyword>
<sequence>MINKLAENAIQEAGSVRPNYYIVNIITGECPLYLDYIWNGSLHDVCKHVHAARIYNDYLKSQNHDEFIENITCKFVTYFKNKQRVLPSSSKNLLIYNGNIQEAYQEIIQLYNLQGNLIFNHVEHSISNHMNDPFRPDDLNHHASSNYGVPSKPPAKPRKRNPLQMQLSNIPSNPLSNNSNLPLSSLPLPFSVQKRQTKRIRQNLQKNNNFHNKENIQTSSSISNNTQFILPSPKKSKLTEFTKYDFDEFDGLEPLEDELNIDQMKETCPFCDEILPDLMSDKMKLALDRINNKQGKIEESDRIDFCHTHFAELLIVPSGIANKYPLNINFDELPHLYQEVGHRKAATPMMLMSRFESLRPGYYGSKGAVLIANTLIDLFINTRILTAVKSYPLQSINYIQEVLVPETAMRLIFEDIDKKKDIIIHNDNYNDLNLWKIDIALSNKLENLTEEQIFKNGERLSS</sequence>
<evidence type="ECO:0000256" key="7">
    <source>
        <dbReference type="ARBA" id="ARBA00023242"/>
    </source>
</evidence>
<dbReference type="EMBL" id="CAGKOT010000009">
    <property type="protein sequence ID" value="CAB5354501.1"/>
    <property type="molecule type" value="Genomic_DNA"/>
</dbReference>
<feature type="compositionally biased region" description="Basic and acidic residues" evidence="8">
    <location>
        <begin position="130"/>
        <end position="141"/>
    </location>
</feature>
<keyword evidence="6" id="KW-0963">Cytoplasm</keyword>
<feature type="region of interest" description="Disordered" evidence="8">
    <location>
        <begin position="130"/>
        <end position="181"/>
    </location>
</feature>
<gene>
    <name evidence="10" type="ORF">CHRIB12_LOCUS5894</name>
</gene>
<evidence type="ECO:0000313" key="10">
    <source>
        <dbReference type="EMBL" id="CAB5354501.1"/>
    </source>
</evidence>
<comment type="subcellular location">
    <subcellularLocation>
        <location evidence="3">Cytoplasm</location>
    </subcellularLocation>
    <subcellularLocation>
        <location evidence="2">Nucleus</location>
    </subcellularLocation>
</comment>
<evidence type="ECO:0000256" key="3">
    <source>
        <dbReference type="ARBA" id="ARBA00004496"/>
    </source>
</evidence>
<evidence type="ECO:0000313" key="11">
    <source>
        <dbReference type="Proteomes" id="UP000684084"/>
    </source>
</evidence>
<comment type="function">
    <text evidence="1">May be involved in a process influencing telomere capping.</text>
</comment>
<dbReference type="Proteomes" id="UP000684084">
    <property type="component" value="Unassembled WGS sequence"/>
</dbReference>
<proteinExistence type="inferred from homology"/>
<dbReference type="PANTHER" id="PTHR41391:SF1">
    <property type="entry name" value="RESTRICTION OF TELOMERE CAPPING PROTEIN 4"/>
    <property type="match status" value="1"/>
</dbReference>
<evidence type="ECO:0000256" key="6">
    <source>
        <dbReference type="ARBA" id="ARBA00022490"/>
    </source>
</evidence>
<comment type="caution">
    <text evidence="10">The sequence shown here is derived from an EMBL/GenBank/DDBJ whole genome shotgun (WGS) entry which is preliminary data.</text>
</comment>
<evidence type="ECO:0000256" key="2">
    <source>
        <dbReference type="ARBA" id="ARBA00004123"/>
    </source>
</evidence>
<dbReference type="AlphaFoldDB" id="A0A915YZU6"/>
<organism evidence="10 11">
    <name type="scientific">Rhizophagus irregularis</name>
    <dbReference type="NCBI Taxonomy" id="588596"/>
    <lineage>
        <taxon>Eukaryota</taxon>
        <taxon>Fungi</taxon>
        <taxon>Fungi incertae sedis</taxon>
        <taxon>Mucoromycota</taxon>
        <taxon>Glomeromycotina</taxon>
        <taxon>Glomeromycetes</taxon>
        <taxon>Glomerales</taxon>
        <taxon>Glomeraceae</taxon>
        <taxon>Rhizophagus</taxon>
    </lineage>
</organism>
<dbReference type="GO" id="GO:0005737">
    <property type="term" value="C:cytoplasm"/>
    <property type="evidence" value="ECO:0007669"/>
    <property type="project" value="UniProtKB-SubCell"/>
</dbReference>
<dbReference type="InterPro" id="IPR028094">
    <property type="entry name" value="RTC4_C"/>
</dbReference>
<dbReference type="Pfam" id="PF14474">
    <property type="entry name" value="RTC4"/>
    <property type="match status" value="1"/>
</dbReference>
<dbReference type="InterPro" id="IPR039024">
    <property type="entry name" value="RTC4"/>
</dbReference>
<accession>A0A915YZU6</accession>
<evidence type="ECO:0000256" key="8">
    <source>
        <dbReference type="SAM" id="MobiDB-lite"/>
    </source>
</evidence>
<evidence type="ECO:0000256" key="4">
    <source>
        <dbReference type="ARBA" id="ARBA00009461"/>
    </source>
</evidence>
<evidence type="ECO:0000256" key="1">
    <source>
        <dbReference type="ARBA" id="ARBA00002738"/>
    </source>
</evidence>
<comment type="similarity">
    <text evidence="4">Belongs to the RTC4 family.</text>
</comment>
<reference evidence="10" key="1">
    <citation type="submission" date="2020-05" db="EMBL/GenBank/DDBJ databases">
        <authorList>
            <person name="Rincon C."/>
            <person name="Sanders R I."/>
            <person name="Robbins C."/>
            <person name="Chaturvedi A."/>
        </authorList>
    </citation>
    <scope>NUCLEOTIDE SEQUENCE</scope>
    <source>
        <strain evidence="10">CHB12</strain>
    </source>
</reference>
<feature type="domain" description="Restriction of telomere capping protein 4 C-terminal" evidence="9">
    <location>
        <begin position="335"/>
        <end position="419"/>
    </location>
</feature>
<evidence type="ECO:0000256" key="5">
    <source>
        <dbReference type="ARBA" id="ARBA00015162"/>
    </source>
</evidence>
<dbReference type="VEuPathDB" id="FungiDB:RhiirFUN_002184"/>
<dbReference type="GO" id="GO:0005634">
    <property type="term" value="C:nucleus"/>
    <property type="evidence" value="ECO:0007669"/>
    <property type="project" value="UniProtKB-SubCell"/>
</dbReference>
<protein>
    <recommendedName>
        <fullName evidence="5">Restriction of telomere capping protein 4</fullName>
    </recommendedName>
</protein>
<name>A0A915YZU6_9GLOM</name>
<feature type="compositionally biased region" description="Low complexity" evidence="8">
    <location>
        <begin position="167"/>
        <end position="181"/>
    </location>
</feature>
<evidence type="ECO:0000259" key="9">
    <source>
        <dbReference type="Pfam" id="PF14474"/>
    </source>
</evidence>